<dbReference type="Proteomes" id="UP000018433">
    <property type="component" value="Unassembled WGS sequence"/>
</dbReference>
<protein>
    <submittedName>
        <fullName evidence="2">Uncharacterized protein</fullName>
    </submittedName>
</protein>
<accession>A0ABP2U8C1</accession>
<proteinExistence type="predicted"/>
<comment type="caution">
    <text evidence="2">The sequence shown here is derived from an EMBL/GenBank/DDBJ whole genome shotgun (WGS) entry which is preliminary data.</text>
</comment>
<evidence type="ECO:0000256" key="1">
    <source>
        <dbReference type="SAM" id="MobiDB-lite"/>
    </source>
</evidence>
<name>A0ABP2U8C1_9GAMM</name>
<organism evidence="2 3">
    <name type="scientific">Acinetobacter soli NIPH 2899</name>
    <dbReference type="NCBI Taxonomy" id="1217677"/>
    <lineage>
        <taxon>Bacteria</taxon>
        <taxon>Pseudomonadati</taxon>
        <taxon>Pseudomonadota</taxon>
        <taxon>Gammaproteobacteria</taxon>
        <taxon>Moraxellales</taxon>
        <taxon>Moraxellaceae</taxon>
        <taxon>Acinetobacter</taxon>
    </lineage>
</organism>
<reference evidence="2 3" key="1">
    <citation type="submission" date="2013-02" db="EMBL/GenBank/DDBJ databases">
        <title>The Genome Sequence of Acinetobacter soli NIPH 2899.</title>
        <authorList>
            <consortium name="The Broad Institute Genome Sequencing Platform"/>
            <consortium name="The Broad Institute Genome Sequencing Center for Infectious Disease"/>
            <person name="Cerqueira G."/>
            <person name="Feldgarden M."/>
            <person name="Courvalin P."/>
            <person name="Perichon B."/>
            <person name="Grillot-Courvalin C."/>
            <person name="Clermont D."/>
            <person name="Rocha E."/>
            <person name="Yoon E.-J."/>
            <person name="Nemec A."/>
            <person name="Walker B."/>
            <person name="Young S.K."/>
            <person name="Zeng Q."/>
            <person name="Gargeya S."/>
            <person name="Fitzgerald M."/>
            <person name="Haas B."/>
            <person name="Abouelleil A."/>
            <person name="Alvarado L."/>
            <person name="Arachchi H.M."/>
            <person name="Berlin A.M."/>
            <person name="Chapman S.B."/>
            <person name="Dewar J."/>
            <person name="Goldberg J."/>
            <person name="Griggs A."/>
            <person name="Gujja S."/>
            <person name="Hansen M."/>
            <person name="Howarth C."/>
            <person name="Imamovic A."/>
            <person name="Larimer J."/>
            <person name="McCowan C."/>
            <person name="Murphy C."/>
            <person name="Neiman D."/>
            <person name="Pearson M."/>
            <person name="Priest M."/>
            <person name="Roberts A."/>
            <person name="Saif S."/>
            <person name="Shea T."/>
            <person name="Sisk P."/>
            <person name="Sykes S."/>
            <person name="Wortman J."/>
            <person name="Nusbaum C."/>
            <person name="Birren B."/>
        </authorList>
    </citation>
    <scope>NUCLEOTIDE SEQUENCE [LARGE SCALE GENOMIC DNA]</scope>
    <source>
        <strain evidence="2 3">NIPH 2899</strain>
    </source>
</reference>
<gene>
    <name evidence="2" type="ORF">F950_00240</name>
</gene>
<evidence type="ECO:0000313" key="2">
    <source>
        <dbReference type="EMBL" id="ENV60995.1"/>
    </source>
</evidence>
<feature type="compositionally biased region" description="Polar residues" evidence="1">
    <location>
        <begin position="1"/>
        <end position="16"/>
    </location>
</feature>
<dbReference type="EMBL" id="APPV01000006">
    <property type="protein sequence ID" value="ENV60995.1"/>
    <property type="molecule type" value="Genomic_DNA"/>
</dbReference>
<keyword evidence="3" id="KW-1185">Reference proteome</keyword>
<evidence type="ECO:0000313" key="3">
    <source>
        <dbReference type="Proteomes" id="UP000018433"/>
    </source>
</evidence>
<sequence>MTNQNNDSSANKSPLNESIIKGHTAPAGPTPQFTPPKPRPSQPK</sequence>
<feature type="region of interest" description="Disordered" evidence="1">
    <location>
        <begin position="1"/>
        <end position="44"/>
    </location>
</feature>
<feature type="compositionally biased region" description="Pro residues" evidence="1">
    <location>
        <begin position="28"/>
        <end position="44"/>
    </location>
</feature>